<sequence>MGAWGPELLENDTSLDASCMFKEHIQNGHTPDRATQMTTSYWKHLRSRKDDKTYVYIGIAMAQLELNCLTEHVRKTVIGLIKSGGSLEGWFSEHDARRRKRVLLVLRNRLDNMKGI</sequence>
<proteinExistence type="predicted"/>
<accession>A0ABW0HMK5</accession>
<evidence type="ECO:0000313" key="2">
    <source>
        <dbReference type="Proteomes" id="UP001596113"/>
    </source>
</evidence>
<evidence type="ECO:0008006" key="3">
    <source>
        <dbReference type="Google" id="ProtNLM"/>
    </source>
</evidence>
<reference evidence="2" key="1">
    <citation type="journal article" date="2019" name="Int. J. Syst. Evol. Microbiol.">
        <title>The Global Catalogue of Microorganisms (GCM) 10K type strain sequencing project: providing services to taxonomists for standard genome sequencing and annotation.</title>
        <authorList>
            <consortium name="The Broad Institute Genomics Platform"/>
            <consortium name="The Broad Institute Genome Sequencing Center for Infectious Disease"/>
            <person name="Wu L."/>
            <person name="Ma J."/>
        </authorList>
    </citation>
    <scope>NUCLEOTIDE SEQUENCE [LARGE SCALE GENOMIC DNA]</scope>
    <source>
        <strain evidence="2">CGMCC 1.18575</strain>
    </source>
</reference>
<name>A0ABW0HMK5_9BACL</name>
<dbReference type="Proteomes" id="UP001596113">
    <property type="component" value="Unassembled WGS sequence"/>
</dbReference>
<dbReference type="RefSeq" id="WP_378130955.1">
    <property type="nucleotide sequence ID" value="NZ_JBHSMI010000012.1"/>
</dbReference>
<organism evidence="1 2">
    <name type="scientific">Cohnella soli</name>
    <dbReference type="NCBI Taxonomy" id="425005"/>
    <lineage>
        <taxon>Bacteria</taxon>
        <taxon>Bacillati</taxon>
        <taxon>Bacillota</taxon>
        <taxon>Bacilli</taxon>
        <taxon>Bacillales</taxon>
        <taxon>Paenibacillaceae</taxon>
        <taxon>Cohnella</taxon>
    </lineage>
</organism>
<gene>
    <name evidence="1" type="ORF">ACFPOF_06955</name>
</gene>
<evidence type="ECO:0000313" key="1">
    <source>
        <dbReference type="EMBL" id="MFC5402474.1"/>
    </source>
</evidence>
<comment type="caution">
    <text evidence="1">The sequence shown here is derived from an EMBL/GenBank/DDBJ whole genome shotgun (WGS) entry which is preliminary data.</text>
</comment>
<keyword evidence="2" id="KW-1185">Reference proteome</keyword>
<dbReference type="EMBL" id="JBHSMI010000012">
    <property type="protein sequence ID" value="MFC5402474.1"/>
    <property type="molecule type" value="Genomic_DNA"/>
</dbReference>
<protein>
    <recommendedName>
        <fullName evidence="3">DUF4259 domain-containing protein</fullName>
    </recommendedName>
</protein>